<dbReference type="Proteomes" id="UP000002518">
    <property type="component" value="Chromosome"/>
</dbReference>
<protein>
    <recommendedName>
        <fullName evidence="1">GP-PDE domain-containing protein</fullName>
    </recommendedName>
</protein>
<dbReference type="Pfam" id="PF03009">
    <property type="entry name" value="GDPD"/>
    <property type="match status" value="1"/>
</dbReference>
<keyword evidence="3" id="KW-1185">Reference proteome</keyword>
<evidence type="ECO:0000313" key="2">
    <source>
        <dbReference type="EMBL" id="BAA79177.1"/>
    </source>
</evidence>
<dbReference type="EnsemblBacteria" id="BAA79177">
    <property type="protein sequence ID" value="BAA79177"/>
    <property type="gene ID" value="APE_0262"/>
</dbReference>
<dbReference type="STRING" id="272557.APE_0262"/>
<dbReference type="CDD" id="cd08556">
    <property type="entry name" value="GDPD"/>
    <property type="match status" value="1"/>
</dbReference>
<dbReference type="SUPFAM" id="SSF51695">
    <property type="entry name" value="PLC-like phosphodiesterases"/>
    <property type="match status" value="1"/>
</dbReference>
<gene>
    <name evidence="2" type="ordered locus">APE_0262</name>
</gene>
<reference evidence="2 3" key="1">
    <citation type="journal article" date="1999" name="DNA Res.">
        <title>Complete genome sequence of an aerobic hyper-thermophilic crenarchaeon, Aeropyrum pernix K1.</title>
        <authorList>
            <person name="Kawarabayasi Y."/>
            <person name="Hino Y."/>
            <person name="Horikawa H."/>
            <person name="Yamazaki S."/>
            <person name="Haikawa Y."/>
            <person name="Jin-no K."/>
            <person name="Takahashi M."/>
            <person name="Sekine M."/>
            <person name="Baba S."/>
            <person name="Ankai A."/>
            <person name="Kosugi H."/>
            <person name="Hosoyama A."/>
            <person name="Fukui S."/>
            <person name="Nagai Y."/>
            <person name="Nishijima K."/>
            <person name="Nakazawa H."/>
            <person name="Takamiya M."/>
            <person name="Masuda S."/>
            <person name="Funahashi T."/>
            <person name="Tanaka T."/>
            <person name="Kudoh Y."/>
            <person name="Yamazaki J."/>
            <person name="Kushida N."/>
            <person name="Oguchi A."/>
            <person name="Aoki K."/>
            <person name="Kubota K."/>
            <person name="Nakamura Y."/>
            <person name="Nomura N."/>
            <person name="Sako Y."/>
            <person name="Kikuchi H."/>
        </authorList>
    </citation>
    <scope>NUCLEOTIDE SEQUENCE [LARGE SCALE GENOMIC DNA]</scope>
    <source>
        <strain evidence="3">ATCC 700893 / DSM 11879 / JCM 9820 / NBRC 100138 / K1</strain>
    </source>
</reference>
<dbReference type="InterPro" id="IPR017946">
    <property type="entry name" value="PLC-like_Pdiesterase_TIM-brl"/>
</dbReference>
<dbReference type="PANTHER" id="PTHR46211:SF14">
    <property type="entry name" value="GLYCEROPHOSPHODIESTER PHOSPHODIESTERASE"/>
    <property type="match status" value="1"/>
</dbReference>
<feature type="domain" description="GP-PDE" evidence="1">
    <location>
        <begin position="15"/>
        <end position="220"/>
    </location>
</feature>
<dbReference type="EMBL" id="BA000002">
    <property type="protein sequence ID" value="BAA79177.1"/>
    <property type="molecule type" value="Genomic_DNA"/>
</dbReference>
<dbReference type="PANTHER" id="PTHR46211">
    <property type="entry name" value="GLYCEROPHOSPHORYL DIESTER PHOSPHODIESTERASE"/>
    <property type="match status" value="1"/>
</dbReference>
<dbReference type="KEGG" id="ape:APE_0262"/>
<dbReference type="eggNOG" id="arCOG00701">
    <property type="taxonomic scope" value="Archaea"/>
</dbReference>
<dbReference type="AlphaFoldDB" id="Q9YFI4"/>
<dbReference type="PIR" id="G72784">
    <property type="entry name" value="G72784"/>
</dbReference>
<accession>Q9YFI4</accession>
<proteinExistence type="predicted"/>
<dbReference type="InterPro" id="IPR030395">
    <property type="entry name" value="GP_PDE_dom"/>
</dbReference>
<sequence>MLGPKGWCALEIIGHRANSGRIAIFYSMVGIKAVEVDVSLKSGKPMALHGRPSVRRATPIGRLWGWIDYKLFYRDPLYKPMPLANWLERLWSMGFTKVVIDVKSGGIDPTLLASEVERGWPGQVIYTSENHRYLRRLREEASAVVYTTYSILPVDVADPALKAGAEGVSIRFDLAIEDNVIRALRQSGLKVVVWTVNTEDQAKTVEKLGVDAIVSDRPDKVLRALDKREK</sequence>
<dbReference type="GO" id="GO:0006629">
    <property type="term" value="P:lipid metabolic process"/>
    <property type="evidence" value="ECO:0007669"/>
    <property type="project" value="InterPro"/>
</dbReference>
<name>Q9YFI4_AERPE</name>
<dbReference type="Gene3D" id="3.20.20.190">
    <property type="entry name" value="Phosphatidylinositol (PI) phosphodiesterase"/>
    <property type="match status" value="1"/>
</dbReference>
<dbReference type="GO" id="GO:0008081">
    <property type="term" value="F:phosphoric diester hydrolase activity"/>
    <property type="evidence" value="ECO:0007669"/>
    <property type="project" value="InterPro"/>
</dbReference>
<evidence type="ECO:0000259" key="1">
    <source>
        <dbReference type="Pfam" id="PF03009"/>
    </source>
</evidence>
<organism evidence="2 3">
    <name type="scientific">Aeropyrum pernix (strain ATCC 700893 / DSM 11879 / JCM 9820 / NBRC 100138 / K1)</name>
    <dbReference type="NCBI Taxonomy" id="272557"/>
    <lineage>
        <taxon>Archaea</taxon>
        <taxon>Thermoproteota</taxon>
        <taxon>Thermoprotei</taxon>
        <taxon>Desulfurococcales</taxon>
        <taxon>Desulfurococcaceae</taxon>
        <taxon>Aeropyrum</taxon>
    </lineage>
</organism>
<dbReference type="SMR" id="Q9YFI4"/>
<evidence type="ECO:0000313" key="3">
    <source>
        <dbReference type="Proteomes" id="UP000002518"/>
    </source>
</evidence>